<reference evidence="9 10" key="1">
    <citation type="journal article" date="2023" name="Microbiol. Resour. Announc.">
        <title>Complete Genome Sequence of Imperialibacter roseus strain P4T.</title>
        <authorList>
            <person name="Tizabi D.R."/>
            <person name="Bachvaroff T."/>
            <person name="Hill R.T."/>
        </authorList>
    </citation>
    <scope>NUCLEOTIDE SEQUENCE [LARGE SCALE GENOMIC DNA]</scope>
    <source>
        <strain evidence="9 10">P4T</strain>
    </source>
</reference>
<keyword evidence="9" id="KW-0012">Acyltransferase</keyword>
<evidence type="ECO:0000256" key="6">
    <source>
        <dbReference type="RuleBase" id="RU003693"/>
    </source>
</evidence>
<dbReference type="RefSeq" id="WP_317487201.1">
    <property type="nucleotide sequence ID" value="NZ_CP136051.1"/>
</dbReference>
<dbReference type="InterPro" id="IPR015424">
    <property type="entry name" value="PyrdxlP-dep_Trfase"/>
</dbReference>
<sequence>MKSITPQMQQRLDERKTKGNLRSLPSIQLPHNFTSNDYLGLARSQALGQMIANRLAELGAPAHGGTGSRLLSGNSDFAMALEQKLAGIFNAEAALVFGSGYQANLCLISSVAQKGDTIIYDQLSHVCLKEGAWLSKAQTFAFLHNDLEDLERRLKAAEGNKFVVVESVYSMDGDDAPLKEIATLCKRYEARLIIDEAHGTGVFGEGGNGLVCSLGLEHDFFARVYTFGKAMGVHGAAVVGSQELIDYLVNFGRPFIYTTAMPLHSLVAIEQAFNYLSKNQHLQAELRQRIALFLKQFPEETDMKRIQSNTAIQPIVAQGNERAKAMAKALQSKGFDVRPILAPTVREGEERLRICLHTYNTEEEINALCQILSQPL</sequence>
<evidence type="ECO:0000256" key="7">
    <source>
        <dbReference type="SAM" id="MobiDB-lite"/>
    </source>
</evidence>
<dbReference type="EC" id="2.3.1.47" evidence="9"/>
<feature type="compositionally biased region" description="Polar residues" evidence="7">
    <location>
        <begin position="1"/>
        <end position="10"/>
    </location>
</feature>
<evidence type="ECO:0000256" key="3">
    <source>
        <dbReference type="ARBA" id="ARBA00010008"/>
    </source>
</evidence>
<keyword evidence="5 6" id="KW-0663">Pyridoxal phosphate</keyword>
<dbReference type="InterPro" id="IPR004839">
    <property type="entry name" value="Aminotransferase_I/II_large"/>
</dbReference>
<protein>
    <submittedName>
        <fullName evidence="9">8-amino-7-oxononanoate synthase</fullName>
        <ecNumber evidence="9">2.3.1.47</ecNumber>
    </submittedName>
</protein>
<dbReference type="Gene3D" id="3.40.640.10">
    <property type="entry name" value="Type I PLP-dependent aspartate aminotransferase-like (Major domain)"/>
    <property type="match status" value="1"/>
</dbReference>
<feature type="region of interest" description="Disordered" evidence="7">
    <location>
        <begin position="1"/>
        <end position="26"/>
    </location>
</feature>
<dbReference type="PANTHER" id="PTHR13693:SF77">
    <property type="entry name" value="8-AMINO-7-OXONONANOATE SYNTHASE"/>
    <property type="match status" value="1"/>
</dbReference>
<dbReference type="InterPro" id="IPR001917">
    <property type="entry name" value="Aminotrans_II_pyridoxalP_BS"/>
</dbReference>
<name>A0ABZ0IIM3_9BACT</name>
<evidence type="ECO:0000256" key="4">
    <source>
        <dbReference type="ARBA" id="ARBA00022679"/>
    </source>
</evidence>
<comment type="cofactor">
    <cofactor evidence="1 6">
        <name>pyridoxal 5'-phosphate</name>
        <dbReference type="ChEBI" id="CHEBI:597326"/>
    </cofactor>
</comment>
<evidence type="ECO:0000256" key="1">
    <source>
        <dbReference type="ARBA" id="ARBA00001933"/>
    </source>
</evidence>
<evidence type="ECO:0000313" key="9">
    <source>
        <dbReference type="EMBL" id="WOK04391.1"/>
    </source>
</evidence>
<dbReference type="Pfam" id="PF00155">
    <property type="entry name" value="Aminotran_1_2"/>
    <property type="match status" value="1"/>
</dbReference>
<dbReference type="InterPro" id="IPR050087">
    <property type="entry name" value="AON_synthase_class-II"/>
</dbReference>
<evidence type="ECO:0000256" key="5">
    <source>
        <dbReference type="ARBA" id="ARBA00022898"/>
    </source>
</evidence>
<dbReference type="SUPFAM" id="SSF53383">
    <property type="entry name" value="PLP-dependent transferases"/>
    <property type="match status" value="1"/>
</dbReference>
<dbReference type="Gene3D" id="3.90.1150.10">
    <property type="entry name" value="Aspartate Aminotransferase, domain 1"/>
    <property type="match status" value="1"/>
</dbReference>
<organism evidence="9 10">
    <name type="scientific">Imperialibacter roseus</name>
    <dbReference type="NCBI Taxonomy" id="1324217"/>
    <lineage>
        <taxon>Bacteria</taxon>
        <taxon>Pseudomonadati</taxon>
        <taxon>Bacteroidota</taxon>
        <taxon>Cytophagia</taxon>
        <taxon>Cytophagales</taxon>
        <taxon>Flammeovirgaceae</taxon>
        <taxon>Imperialibacter</taxon>
    </lineage>
</organism>
<gene>
    <name evidence="9" type="ORF">RT717_15025</name>
</gene>
<proteinExistence type="inferred from homology"/>
<dbReference type="PANTHER" id="PTHR13693">
    <property type="entry name" value="CLASS II AMINOTRANSFERASE/8-AMINO-7-OXONONANOATE SYNTHASE"/>
    <property type="match status" value="1"/>
</dbReference>
<dbReference type="Proteomes" id="UP001302349">
    <property type="component" value="Chromosome"/>
</dbReference>
<dbReference type="EMBL" id="CP136051">
    <property type="protein sequence ID" value="WOK04391.1"/>
    <property type="molecule type" value="Genomic_DNA"/>
</dbReference>
<evidence type="ECO:0000313" key="10">
    <source>
        <dbReference type="Proteomes" id="UP001302349"/>
    </source>
</evidence>
<dbReference type="GO" id="GO:0008710">
    <property type="term" value="F:8-amino-7-oxononanoate synthase activity"/>
    <property type="evidence" value="ECO:0007669"/>
    <property type="project" value="UniProtKB-EC"/>
</dbReference>
<comment type="similarity">
    <text evidence="3">Belongs to the class-II pyridoxal-phosphate-dependent aminotransferase family. BioF subfamily.</text>
</comment>
<evidence type="ECO:0000259" key="8">
    <source>
        <dbReference type="Pfam" id="PF00155"/>
    </source>
</evidence>
<keyword evidence="4 9" id="KW-0808">Transferase</keyword>
<accession>A0ABZ0IIM3</accession>
<dbReference type="InterPro" id="IPR015421">
    <property type="entry name" value="PyrdxlP-dep_Trfase_major"/>
</dbReference>
<keyword evidence="10" id="KW-1185">Reference proteome</keyword>
<comment type="pathway">
    <text evidence="2">Lipid metabolism.</text>
</comment>
<evidence type="ECO:0000256" key="2">
    <source>
        <dbReference type="ARBA" id="ARBA00005189"/>
    </source>
</evidence>
<dbReference type="InterPro" id="IPR015422">
    <property type="entry name" value="PyrdxlP-dep_Trfase_small"/>
</dbReference>
<feature type="domain" description="Aminotransferase class I/classII large" evidence="8">
    <location>
        <begin position="32"/>
        <end position="371"/>
    </location>
</feature>
<dbReference type="PROSITE" id="PS00599">
    <property type="entry name" value="AA_TRANSFER_CLASS_2"/>
    <property type="match status" value="1"/>
</dbReference>